<protein>
    <recommendedName>
        <fullName evidence="4">Chlorophyllide reductase</fullName>
    </recommendedName>
</protein>
<dbReference type="EMBL" id="JAUSWJ010000001">
    <property type="protein sequence ID" value="MDQ0515254.1"/>
    <property type="molecule type" value="Genomic_DNA"/>
</dbReference>
<keyword evidence="1" id="KW-0732">Signal</keyword>
<dbReference type="RefSeq" id="WP_266281209.1">
    <property type="nucleotide sequence ID" value="NZ_JAPKNF010000001.1"/>
</dbReference>
<feature type="signal peptide" evidence="1">
    <location>
        <begin position="1"/>
        <end position="24"/>
    </location>
</feature>
<organism evidence="2 3">
    <name type="scientific">Kaistia geumhonensis</name>
    <dbReference type="NCBI Taxonomy" id="410839"/>
    <lineage>
        <taxon>Bacteria</taxon>
        <taxon>Pseudomonadati</taxon>
        <taxon>Pseudomonadota</taxon>
        <taxon>Alphaproteobacteria</taxon>
        <taxon>Hyphomicrobiales</taxon>
        <taxon>Kaistiaceae</taxon>
        <taxon>Kaistia</taxon>
    </lineage>
</organism>
<comment type="caution">
    <text evidence="2">The sequence shown here is derived from an EMBL/GenBank/DDBJ whole genome shotgun (WGS) entry which is preliminary data.</text>
</comment>
<evidence type="ECO:0000313" key="3">
    <source>
        <dbReference type="Proteomes" id="UP001223743"/>
    </source>
</evidence>
<proteinExistence type="predicted"/>
<dbReference type="Proteomes" id="UP001223743">
    <property type="component" value="Unassembled WGS sequence"/>
</dbReference>
<name>A0ABU0M2R7_9HYPH</name>
<evidence type="ECO:0000313" key="2">
    <source>
        <dbReference type="EMBL" id="MDQ0515254.1"/>
    </source>
</evidence>
<evidence type="ECO:0000256" key="1">
    <source>
        <dbReference type="SAM" id="SignalP"/>
    </source>
</evidence>
<reference evidence="2 3" key="1">
    <citation type="submission" date="2023-07" db="EMBL/GenBank/DDBJ databases">
        <title>Genomic Encyclopedia of Type Strains, Phase IV (KMG-IV): sequencing the most valuable type-strain genomes for metagenomic binning, comparative biology and taxonomic classification.</title>
        <authorList>
            <person name="Goeker M."/>
        </authorList>
    </citation>
    <scope>NUCLEOTIDE SEQUENCE [LARGE SCALE GENOMIC DNA]</scope>
    <source>
        <strain evidence="2 3">B1-1</strain>
    </source>
</reference>
<evidence type="ECO:0008006" key="4">
    <source>
        <dbReference type="Google" id="ProtNLM"/>
    </source>
</evidence>
<keyword evidence="3" id="KW-1185">Reference proteome</keyword>
<accession>A0ABU0M2R7</accession>
<sequence>MPDFRSIAVALAPSILVVAAPAGAEPSTQAGAISVAQVTQMLDQAPGNRMAQQVLTAYLAGVGEAAGVLLDLGDAPCRRPLTLSAEEARHAIGAAPTRTFAATPLIVSDMLARAGCRR</sequence>
<gene>
    <name evidence="2" type="ORF">QO015_000867</name>
</gene>
<feature type="chain" id="PRO_5047178729" description="Chlorophyllide reductase" evidence="1">
    <location>
        <begin position="25"/>
        <end position="118"/>
    </location>
</feature>